<dbReference type="RefSeq" id="WP_212368845.1">
    <property type="nucleotide sequence ID" value="NZ_JAGSIE010000012.1"/>
</dbReference>
<sequence>MKKRLLAAVGAGAVAYVMSDENRKQKVMKKVEGLKNKYFGEKDQIPEVESGKPDFQNVENSKMVDEGSQFGVQYYNKVQEGEDPTKLPTQQ</sequence>
<accession>A0A941HSC1</accession>
<gene>
    <name evidence="1" type="ORF">KC820_05155</name>
</gene>
<evidence type="ECO:0000313" key="2">
    <source>
        <dbReference type="Proteomes" id="UP000675431"/>
    </source>
</evidence>
<reference evidence="1 2" key="1">
    <citation type="submission" date="2021-04" db="EMBL/GenBank/DDBJ databases">
        <title>Allobacillus sp. nov. SKP8-2 isolated from shrimp paste.</title>
        <authorList>
            <person name="Tanasupawat S."/>
            <person name="Yiamsombat S."/>
            <person name="Kanchanasin P."/>
            <person name="Kuncharoen N."/>
        </authorList>
    </citation>
    <scope>NUCLEOTIDE SEQUENCE [LARGE SCALE GENOMIC DNA]</scope>
    <source>
        <strain evidence="1 2">SKP8-2</strain>
    </source>
</reference>
<evidence type="ECO:0008006" key="3">
    <source>
        <dbReference type="Google" id="ProtNLM"/>
    </source>
</evidence>
<dbReference type="EMBL" id="JAGSIE010000012">
    <property type="protein sequence ID" value="MBR7553541.1"/>
    <property type="molecule type" value="Genomic_DNA"/>
</dbReference>
<dbReference type="AlphaFoldDB" id="A0A941HSC1"/>
<comment type="caution">
    <text evidence="1">The sequence shown here is derived from an EMBL/GenBank/DDBJ whole genome shotgun (WGS) entry which is preliminary data.</text>
</comment>
<dbReference type="Proteomes" id="UP000675431">
    <property type="component" value="Unassembled WGS sequence"/>
</dbReference>
<evidence type="ECO:0000313" key="1">
    <source>
        <dbReference type="EMBL" id="MBR7553541.1"/>
    </source>
</evidence>
<name>A0A941HSC1_9BACI</name>
<organism evidence="1 2">
    <name type="scientific">Allobacillus saliphilus</name>
    <dbReference type="NCBI Taxonomy" id="2912308"/>
    <lineage>
        <taxon>Bacteria</taxon>
        <taxon>Bacillati</taxon>
        <taxon>Bacillota</taxon>
        <taxon>Bacilli</taxon>
        <taxon>Bacillales</taxon>
        <taxon>Bacillaceae</taxon>
        <taxon>Allobacillus</taxon>
    </lineage>
</organism>
<protein>
    <recommendedName>
        <fullName evidence="3">YtxH domain-containing protein</fullName>
    </recommendedName>
</protein>
<proteinExistence type="predicted"/>
<keyword evidence="2" id="KW-1185">Reference proteome</keyword>